<protein>
    <submittedName>
        <fullName evidence="2">Uncharacterized protein</fullName>
    </submittedName>
</protein>
<proteinExistence type="predicted"/>
<dbReference type="AlphaFoldDB" id="A0A6G1HVM5"/>
<name>A0A6G1HVM5_9PEZI</name>
<dbReference type="Proteomes" id="UP000799640">
    <property type="component" value="Unassembled WGS sequence"/>
</dbReference>
<feature type="compositionally biased region" description="Basic and acidic residues" evidence="1">
    <location>
        <begin position="79"/>
        <end position="91"/>
    </location>
</feature>
<accession>A0A6G1HVM5</accession>
<dbReference type="EMBL" id="ML996696">
    <property type="protein sequence ID" value="KAF2399984.1"/>
    <property type="molecule type" value="Genomic_DNA"/>
</dbReference>
<reference evidence="2" key="1">
    <citation type="journal article" date="2020" name="Stud. Mycol.">
        <title>101 Dothideomycetes genomes: a test case for predicting lifestyles and emergence of pathogens.</title>
        <authorList>
            <person name="Haridas S."/>
            <person name="Albert R."/>
            <person name="Binder M."/>
            <person name="Bloem J."/>
            <person name="Labutti K."/>
            <person name="Salamov A."/>
            <person name="Andreopoulos B."/>
            <person name="Baker S."/>
            <person name="Barry K."/>
            <person name="Bills G."/>
            <person name="Bluhm B."/>
            <person name="Cannon C."/>
            <person name="Castanera R."/>
            <person name="Culley D."/>
            <person name="Daum C."/>
            <person name="Ezra D."/>
            <person name="Gonzalez J."/>
            <person name="Henrissat B."/>
            <person name="Kuo A."/>
            <person name="Liang C."/>
            <person name="Lipzen A."/>
            <person name="Lutzoni F."/>
            <person name="Magnuson J."/>
            <person name="Mondo S."/>
            <person name="Nolan M."/>
            <person name="Ohm R."/>
            <person name="Pangilinan J."/>
            <person name="Park H.-J."/>
            <person name="Ramirez L."/>
            <person name="Alfaro M."/>
            <person name="Sun H."/>
            <person name="Tritt A."/>
            <person name="Yoshinaga Y."/>
            <person name="Zwiers L.-H."/>
            <person name="Turgeon B."/>
            <person name="Goodwin S."/>
            <person name="Spatafora J."/>
            <person name="Crous P."/>
            <person name="Grigoriev I."/>
        </authorList>
    </citation>
    <scope>NUCLEOTIDE SEQUENCE</scope>
    <source>
        <strain evidence="2">CBS 262.69</strain>
    </source>
</reference>
<evidence type="ECO:0000313" key="2">
    <source>
        <dbReference type="EMBL" id="KAF2399984.1"/>
    </source>
</evidence>
<feature type="compositionally biased region" description="Basic and acidic residues" evidence="1">
    <location>
        <begin position="1"/>
        <end position="22"/>
    </location>
</feature>
<evidence type="ECO:0000256" key="1">
    <source>
        <dbReference type="SAM" id="MobiDB-lite"/>
    </source>
</evidence>
<feature type="compositionally biased region" description="Basic and acidic residues" evidence="1">
    <location>
        <begin position="41"/>
        <end position="64"/>
    </location>
</feature>
<keyword evidence="3" id="KW-1185">Reference proteome</keyword>
<evidence type="ECO:0000313" key="3">
    <source>
        <dbReference type="Proteomes" id="UP000799640"/>
    </source>
</evidence>
<feature type="region of interest" description="Disordered" evidence="1">
    <location>
        <begin position="1"/>
        <end position="106"/>
    </location>
</feature>
<organism evidence="2 3">
    <name type="scientific">Trichodelitschia bisporula</name>
    <dbReference type="NCBI Taxonomy" id="703511"/>
    <lineage>
        <taxon>Eukaryota</taxon>
        <taxon>Fungi</taxon>
        <taxon>Dikarya</taxon>
        <taxon>Ascomycota</taxon>
        <taxon>Pezizomycotina</taxon>
        <taxon>Dothideomycetes</taxon>
        <taxon>Dothideomycetes incertae sedis</taxon>
        <taxon>Phaeotrichales</taxon>
        <taxon>Phaeotrichaceae</taxon>
        <taxon>Trichodelitschia</taxon>
    </lineage>
</organism>
<sequence>MRPMESGKENSNREKKLRRNDAFHSFFGQRPFDINITPSHLDQHRNRNRETGTPENKTQIEKQNQKLARSIAKPGQTKGTEKQMKQNESVRRGMTSASHPPFPDAA</sequence>
<gene>
    <name evidence="2" type="ORF">EJ06DRAFT_530763</name>
</gene>